<dbReference type="RefSeq" id="WP_209594195.1">
    <property type="nucleotide sequence ID" value="NZ_JAGJCF010000005.1"/>
</dbReference>
<proteinExistence type="predicted"/>
<evidence type="ECO:0000313" key="1">
    <source>
        <dbReference type="EMBL" id="MBP0615764.1"/>
    </source>
</evidence>
<protein>
    <submittedName>
        <fullName evidence="1">Uncharacterized protein</fullName>
    </submittedName>
</protein>
<name>A0ABS4BG83_9HYPH</name>
<dbReference type="Proteomes" id="UP000678276">
    <property type="component" value="Unassembled WGS sequence"/>
</dbReference>
<accession>A0ABS4BG83</accession>
<gene>
    <name evidence="1" type="ORF">J6595_09245</name>
</gene>
<evidence type="ECO:0000313" key="2">
    <source>
        <dbReference type="Proteomes" id="UP000678276"/>
    </source>
</evidence>
<organism evidence="1 2">
    <name type="scientific">Jiella mangrovi</name>
    <dbReference type="NCBI Taxonomy" id="2821407"/>
    <lineage>
        <taxon>Bacteria</taxon>
        <taxon>Pseudomonadati</taxon>
        <taxon>Pseudomonadota</taxon>
        <taxon>Alphaproteobacteria</taxon>
        <taxon>Hyphomicrobiales</taxon>
        <taxon>Aurantimonadaceae</taxon>
        <taxon>Jiella</taxon>
    </lineage>
</organism>
<comment type="caution">
    <text evidence="1">The sequence shown here is derived from an EMBL/GenBank/DDBJ whole genome shotgun (WGS) entry which is preliminary data.</text>
</comment>
<dbReference type="EMBL" id="JAGJCF010000005">
    <property type="protein sequence ID" value="MBP0615764.1"/>
    <property type="molecule type" value="Genomic_DNA"/>
</dbReference>
<keyword evidence="2" id="KW-1185">Reference proteome</keyword>
<sequence>MLYTRFNRRHQTMNSFSGVGKLGWKAADKVSEIGQITLRMLLSGRRCPAVDFVVIDRD</sequence>
<reference evidence="1 2" key="1">
    <citation type="submission" date="2021-04" db="EMBL/GenBank/DDBJ databases">
        <title>Whole genome sequence of Jiella sp. KSK16Y-1.</title>
        <authorList>
            <person name="Tuo L."/>
        </authorList>
    </citation>
    <scope>NUCLEOTIDE SEQUENCE [LARGE SCALE GENOMIC DNA]</scope>
    <source>
        <strain evidence="1 2">KSK16Y-1</strain>
    </source>
</reference>